<dbReference type="EC" id="3.2.1.89" evidence="4"/>
<evidence type="ECO:0000256" key="3">
    <source>
        <dbReference type="ARBA" id="ARBA00023295"/>
    </source>
</evidence>
<dbReference type="RefSeq" id="WP_064956449.1">
    <property type="nucleotide sequence ID" value="NZ_LZEM01000021.1"/>
</dbReference>
<dbReference type="Pfam" id="PF07532">
    <property type="entry name" value="Big_4"/>
    <property type="match status" value="1"/>
</dbReference>
<keyword evidence="9" id="KW-1185">Reference proteome</keyword>
<dbReference type="InterPro" id="IPR017853">
    <property type="entry name" value="GH"/>
</dbReference>
<dbReference type="Gene3D" id="1.20.1270.90">
    <property type="entry name" value="AF1782-like"/>
    <property type="match status" value="1"/>
</dbReference>
<gene>
    <name evidence="8" type="ORF">A9Z40_05905</name>
</gene>
<evidence type="ECO:0000313" key="8">
    <source>
        <dbReference type="EMBL" id="OAZ39391.1"/>
    </source>
</evidence>
<feature type="transmembrane region" description="Helical" evidence="6">
    <location>
        <begin position="755"/>
        <end position="775"/>
    </location>
</feature>
<feature type="domain" description="Bacterial Ig-like" evidence="7">
    <location>
        <begin position="433"/>
        <end position="486"/>
    </location>
</feature>
<sequence>MQRTIPRLAAAITAAALAVGALALPAAAADDPAPVPSTITVPRVENLPADFIGGVDVSSVLSLEESDVVFRDADGNPGDLFVILRDAGVSDIRVRVWNDPFDADGNGYGGGDVDVTRAVEIGRRATAAGLGVLVDFHYSDFWADPAKQQAPKAWAGMTVDEKAAAAGTFTRDALTRFRDAGVDVTMVQVGNETNGGIAGVTGWDDMARIFSAGSAAIRDVLPAAGVVLHFTNPEREGFYANVAHELDARDVDYDVFASSYYPFWHGTPENLTAVLSQIATTYDKKVLVAETSWAYTLDDGDGHPNVVKTPEDATRYPVSVQGQATAVRDVVQAVADVGEAGLGVFYWEPAWLPVGPPEQLESNRVLWERDGSGWASSYAGGYEPHDAGQWFGGSAWDNQALFDHDGNPLASLNVFSYVRTGAVAPRSVTDVQRVALTVEDGDPIDLPETVTVSYTDGTSEAQSVTWTPGSDTVDGVGVYTFSGTTSAGLATSATVTVIGRNLLRNGGFEDPDVSMWRAEGRGLTLRATDDPRSGTRSAHFWSDAAYQFSLEQDVVVAQAGWYTASAAAQGGAAGTDGRLRLSLSNEAAAARALPAETGFALDGWRVWSTPVTDGVFASAGDTLTVRIAGDLPAGAWGTIDDVALVRAAPAADFSALTAAVVRAEAIDRTSYTAASLASLDDALASARSVLSAPATPQAEVDAATSALTTAVDALVARAPAPAASEPAPAPGQPGTNPGATTTTATGSLAASGSTLPLAALAVAALLVLAGLPLVARRG</sequence>
<protein>
    <recommendedName>
        <fullName evidence="4">Arabinogalactan endo-beta-1,4-galactanase</fullName>
        <ecNumber evidence="4">3.2.1.89</ecNumber>
    </recommendedName>
</protein>
<dbReference type="SUPFAM" id="SSF51445">
    <property type="entry name" value="(Trans)glycosidases"/>
    <property type="match status" value="1"/>
</dbReference>
<keyword evidence="2 4" id="KW-0378">Hydrolase</keyword>
<evidence type="ECO:0000313" key="9">
    <source>
        <dbReference type="Proteomes" id="UP000093918"/>
    </source>
</evidence>
<dbReference type="InterPro" id="IPR011081">
    <property type="entry name" value="Big_4"/>
</dbReference>
<feature type="chain" id="PRO_5044993958" description="Arabinogalactan endo-beta-1,4-galactanase" evidence="4">
    <location>
        <begin position="29"/>
        <end position="778"/>
    </location>
</feature>
<keyword evidence="4" id="KW-0732">Signal</keyword>
<keyword evidence="6" id="KW-0472">Membrane</keyword>
<comment type="similarity">
    <text evidence="1 4">Belongs to the glycosyl hydrolase 53 family.</text>
</comment>
<keyword evidence="6" id="KW-0812">Transmembrane</keyword>
<keyword evidence="3 4" id="KW-0326">Glycosidase</keyword>
<dbReference type="Proteomes" id="UP000093918">
    <property type="component" value="Unassembled WGS sequence"/>
</dbReference>
<feature type="region of interest" description="Disordered" evidence="5">
    <location>
        <begin position="719"/>
        <end position="747"/>
    </location>
</feature>
<keyword evidence="6" id="KW-1133">Transmembrane helix</keyword>
<proteinExistence type="inferred from homology"/>
<evidence type="ECO:0000256" key="4">
    <source>
        <dbReference type="RuleBase" id="RU361192"/>
    </source>
</evidence>
<accession>A0ABX2WGC7</accession>
<evidence type="ECO:0000256" key="1">
    <source>
        <dbReference type="ARBA" id="ARBA00010687"/>
    </source>
</evidence>
<dbReference type="PANTHER" id="PTHR34983">
    <property type="entry name" value="ARABINOGALACTAN ENDO-BETA-1,4-GALACTANASE A"/>
    <property type="match status" value="1"/>
</dbReference>
<feature type="signal peptide" evidence="4">
    <location>
        <begin position="1"/>
        <end position="28"/>
    </location>
</feature>
<dbReference type="PANTHER" id="PTHR34983:SF2">
    <property type="entry name" value="ENDO-BETA-1,4-GALACTANASE"/>
    <property type="match status" value="1"/>
</dbReference>
<comment type="caution">
    <text evidence="8">The sequence shown here is derived from an EMBL/GenBank/DDBJ whole genome shotgun (WGS) entry which is preliminary data.</text>
</comment>
<dbReference type="InterPro" id="IPR011683">
    <property type="entry name" value="Glyco_hydro_53"/>
</dbReference>
<evidence type="ECO:0000256" key="2">
    <source>
        <dbReference type="ARBA" id="ARBA00022801"/>
    </source>
</evidence>
<comment type="catalytic activity">
    <reaction evidence="4">
        <text>The enzyme specifically hydrolyzes (1-&gt;4)-beta-D-galactosidic linkages in type I arabinogalactans.</text>
        <dbReference type="EC" id="3.2.1.89"/>
    </reaction>
</comment>
<name>A0ABX2WGC7_9MICO</name>
<dbReference type="Pfam" id="PF07745">
    <property type="entry name" value="Glyco_hydro_53"/>
    <property type="match status" value="1"/>
</dbReference>
<dbReference type="Gene3D" id="2.60.120.260">
    <property type="entry name" value="Galactose-binding domain-like"/>
    <property type="match status" value="1"/>
</dbReference>
<dbReference type="Gene3D" id="3.20.20.80">
    <property type="entry name" value="Glycosidases"/>
    <property type="match status" value="1"/>
</dbReference>
<evidence type="ECO:0000259" key="7">
    <source>
        <dbReference type="Pfam" id="PF07532"/>
    </source>
</evidence>
<evidence type="ECO:0000256" key="5">
    <source>
        <dbReference type="SAM" id="MobiDB-lite"/>
    </source>
</evidence>
<organism evidence="8 9">
    <name type="scientific">Microbacterium arborescens</name>
    <dbReference type="NCBI Taxonomy" id="33883"/>
    <lineage>
        <taxon>Bacteria</taxon>
        <taxon>Bacillati</taxon>
        <taxon>Actinomycetota</taxon>
        <taxon>Actinomycetes</taxon>
        <taxon>Micrococcales</taxon>
        <taxon>Microbacteriaceae</taxon>
        <taxon>Microbacterium</taxon>
    </lineage>
</organism>
<dbReference type="EMBL" id="LZEM01000021">
    <property type="protein sequence ID" value="OAZ39391.1"/>
    <property type="molecule type" value="Genomic_DNA"/>
</dbReference>
<evidence type="ECO:0000256" key="6">
    <source>
        <dbReference type="SAM" id="Phobius"/>
    </source>
</evidence>
<reference evidence="9" key="1">
    <citation type="submission" date="2016-06" db="EMBL/GenBank/DDBJ databases">
        <title>Genome sequencing of cellulolytic organisms.</title>
        <authorList>
            <person name="Bohra V."/>
            <person name="Dafale N.A."/>
            <person name="Purohit H.J."/>
        </authorList>
    </citation>
    <scope>NUCLEOTIDE SEQUENCE [LARGE SCALE GENOMIC DNA]</scope>
    <source>
        <strain evidence="9">ND21</strain>
    </source>
</reference>